<evidence type="ECO:0000256" key="1">
    <source>
        <dbReference type="ARBA" id="ARBA00022737"/>
    </source>
</evidence>
<keyword evidence="2 3" id="KW-0040">ANK repeat</keyword>
<feature type="repeat" description="ANK" evidence="3">
    <location>
        <begin position="265"/>
        <end position="297"/>
    </location>
</feature>
<evidence type="ECO:0000313" key="4">
    <source>
        <dbReference type="EMBL" id="BCA94820.1"/>
    </source>
</evidence>
<dbReference type="RefSeq" id="WP_173236594.1">
    <property type="nucleotide sequence ID" value="NZ_AP022839.1"/>
</dbReference>
<organism evidence="4 5">
    <name type="scientific">Legionella antarctica</name>
    <dbReference type="NCBI Taxonomy" id="2708020"/>
    <lineage>
        <taxon>Bacteria</taxon>
        <taxon>Pseudomonadati</taxon>
        <taxon>Pseudomonadota</taxon>
        <taxon>Gammaproteobacteria</taxon>
        <taxon>Legionellales</taxon>
        <taxon>Legionellaceae</taxon>
        <taxon>Legionella</taxon>
    </lineage>
</organism>
<sequence>MEKHQFYRKTVSIGILNIFKEFRLLTRAARINPDSVADTYPAILTGYEYLIIKPDNLHPILATESVRNCYAVLIFHSEQSAILHWDDNTCHSEINKFVTEFLSENLKLKDCTVHLIGGWKDHEESIKSGDFLRNYFSNINLILDHYQVKQSAGTLSETGFSLVAMDSVSGQIFLQDNWVRPQSGQEGTDVSYREKNCRLLDLTHFQDDMYQDSGVRIISRDNFSNQQSQEANQLCVAARDNKKELLINKIDEGITNVNASPKNGKGWTPLHFACKVGNIDTARLLLNNGADLFQKNEGGKTPYDLIGDYPFAKRQLLDAFRLVKYNMSVNQKSLISLSLFARHPERLDNSQRTQLSAIDALLNSEEGLTQLEASLPPPLLSNVID</sequence>
<dbReference type="PROSITE" id="PS50088">
    <property type="entry name" value="ANK_REPEAT"/>
    <property type="match status" value="1"/>
</dbReference>
<dbReference type="InterPro" id="IPR051637">
    <property type="entry name" value="Ank_repeat_dom-contain_49"/>
</dbReference>
<dbReference type="PANTHER" id="PTHR24180">
    <property type="entry name" value="CYCLIN-DEPENDENT KINASE INHIBITOR 2C-RELATED"/>
    <property type="match status" value="1"/>
</dbReference>
<evidence type="ECO:0000256" key="2">
    <source>
        <dbReference type="ARBA" id="ARBA00023043"/>
    </source>
</evidence>
<dbReference type="PROSITE" id="PS50297">
    <property type="entry name" value="ANK_REP_REGION"/>
    <property type="match status" value="1"/>
</dbReference>
<protein>
    <submittedName>
        <fullName evidence="4">Uncharacterized protein</fullName>
    </submittedName>
</protein>
<evidence type="ECO:0000313" key="5">
    <source>
        <dbReference type="Proteomes" id="UP000502894"/>
    </source>
</evidence>
<dbReference type="Pfam" id="PF13857">
    <property type="entry name" value="Ank_5"/>
    <property type="match status" value="1"/>
</dbReference>
<dbReference type="Proteomes" id="UP000502894">
    <property type="component" value="Chromosome"/>
</dbReference>
<dbReference type="InterPro" id="IPR002110">
    <property type="entry name" value="Ankyrin_rpt"/>
</dbReference>
<dbReference type="SMART" id="SM00248">
    <property type="entry name" value="ANK"/>
    <property type="match status" value="2"/>
</dbReference>
<evidence type="ECO:0000256" key="3">
    <source>
        <dbReference type="PROSITE-ProRule" id="PRU00023"/>
    </source>
</evidence>
<keyword evidence="5" id="KW-1185">Reference proteome</keyword>
<dbReference type="Gene3D" id="1.25.40.20">
    <property type="entry name" value="Ankyrin repeat-containing domain"/>
    <property type="match status" value="1"/>
</dbReference>
<dbReference type="KEGG" id="lant:TUM19329_11810"/>
<dbReference type="SUPFAM" id="SSF48403">
    <property type="entry name" value="Ankyrin repeat"/>
    <property type="match status" value="1"/>
</dbReference>
<name>A0A6F8T3T8_9GAMM</name>
<dbReference type="InterPro" id="IPR036770">
    <property type="entry name" value="Ankyrin_rpt-contain_sf"/>
</dbReference>
<gene>
    <name evidence="4" type="ORF">TUM19329_11810</name>
</gene>
<dbReference type="EMBL" id="AP022839">
    <property type="protein sequence ID" value="BCA94820.1"/>
    <property type="molecule type" value="Genomic_DNA"/>
</dbReference>
<accession>A0A6F8T3T8</accession>
<proteinExistence type="predicted"/>
<dbReference type="PANTHER" id="PTHR24180:SF45">
    <property type="entry name" value="POLY [ADP-RIBOSE] POLYMERASE TANKYRASE"/>
    <property type="match status" value="1"/>
</dbReference>
<keyword evidence="1" id="KW-0677">Repeat</keyword>
<reference evidence="4" key="1">
    <citation type="journal article" date="2020" name="Microbiol. Resour. Announc.">
        <title>Complete Genome Sequence of Novel Psychrotolerant Legionella Strain TUM19329, Isolated from Antarctic Lake Sediment.</title>
        <authorList>
            <person name="Shimada S."/>
            <person name="Nakai R."/>
            <person name="Aoki K."/>
            <person name="Shimoeda N."/>
            <person name="Ohno G."/>
            <person name="Miyazaki Y."/>
            <person name="Kudoh S."/>
            <person name="Imura S."/>
            <person name="Watanabe K."/>
            <person name="Ishii Y."/>
            <person name="Tateda K."/>
        </authorList>
    </citation>
    <scope>NUCLEOTIDE SEQUENCE [LARGE SCALE GENOMIC DNA]</scope>
    <source>
        <strain evidence="4">TUM19329</strain>
    </source>
</reference>
<dbReference type="AlphaFoldDB" id="A0A6F8T3T8"/>